<evidence type="ECO:0000256" key="4">
    <source>
        <dbReference type="ARBA" id="ARBA00022833"/>
    </source>
</evidence>
<dbReference type="SUPFAM" id="SSF57850">
    <property type="entry name" value="RING/U-box"/>
    <property type="match status" value="1"/>
</dbReference>
<dbReference type="PROSITE" id="PS50089">
    <property type="entry name" value="ZF_RING_2"/>
    <property type="match status" value="1"/>
</dbReference>
<dbReference type="CDD" id="cd16525">
    <property type="entry name" value="RING-HC_PCGF"/>
    <property type="match status" value="1"/>
</dbReference>
<feature type="region of interest" description="Disordered" evidence="7">
    <location>
        <begin position="33"/>
        <end position="69"/>
    </location>
</feature>
<keyword evidence="5" id="KW-0539">Nucleus</keyword>
<dbReference type="InterPro" id="IPR018957">
    <property type="entry name" value="Znf_C3HC4_RING-type"/>
</dbReference>
<keyword evidence="10" id="KW-1185">Reference proteome</keyword>
<feature type="compositionally biased region" description="Low complexity" evidence="7">
    <location>
        <begin position="310"/>
        <end position="328"/>
    </location>
</feature>
<evidence type="ECO:0000256" key="7">
    <source>
        <dbReference type="SAM" id="MobiDB-lite"/>
    </source>
</evidence>
<gene>
    <name evidence="9" type="ORF">EBH_0012960</name>
</gene>
<reference evidence="9" key="1">
    <citation type="submission" date="2013-10" db="EMBL/GenBank/DDBJ databases">
        <title>Genomic analysis of the causative agents of coccidiosis in chickens.</title>
        <authorList>
            <person name="Reid A.J."/>
            <person name="Blake D."/>
            <person name="Billington K."/>
            <person name="Browne H."/>
            <person name="Dunn M."/>
            <person name="Hung S."/>
            <person name="Kawahara F."/>
            <person name="Miranda-Saavedra D."/>
            <person name="Mourier T."/>
            <person name="Nagra H."/>
            <person name="Otto T.D."/>
            <person name="Rawlings N."/>
            <person name="Sanchez A."/>
            <person name="Sanders M."/>
            <person name="Subramaniam C."/>
            <person name="Tay Y."/>
            <person name="Dear P."/>
            <person name="Doerig C."/>
            <person name="Gruber A."/>
            <person name="Parkinson J."/>
            <person name="Shirley M."/>
            <person name="Wan K.L."/>
            <person name="Berriman M."/>
            <person name="Tomley F."/>
            <person name="Pain A."/>
        </authorList>
    </citation>
    <scope>NUCLEOTIDE SEQUENCE [LARGE SCALE GENOMIC DNA]</scope>
    <source>
        <strain evidence="9">Houghton</strain>
    </source>
</reference>
<evidence type="ECO:0000256" key="6">
    <source>
        <dbReference type="PROSITE-ProRule" id="PRU00175"/>
    </source>
</evidence>
<dbReference type="GO" id="GO:0005634">
    <property type="term" value="C:nucleus"/>
    <property type="evidence" value="ECO:0007669"/>
    <property type="project" value="UniProtKB-SubCell"/>
</dbReference>
<keyword evidence="3 6" id="KW-0863">Zinc-finger</keyword>
<dbReference type="Gene3D" id="3.30.40.10">
    <property type="entry name" value="Zinc/RING finger domain, C3HC4 (zinc finger)"/>
    <property type="match status" value="1"/>
</dbReference>
<protein>
    <submittedName>
        <fullName evidence="9">Zinc finger (C3HC4 RING finger) protein, putative</fullName>
    </submittedName>
</protein>
<dbReference type="VEuPathDB" id="ToxoDB:EBH_0012960"/>
<evidence type="ECO:0000256" key="2">
    <source>
        <dbReference type="ARBA" id="ARBA00022723"/>
    </source>
</evidence>
<dbReference type="AlphaFoldDB" id="U6LBM9"/>
<dbReference type="InterPro" id="IPR051507">
    <property type="entry name" value="PcG_RING_finger"/>
</dbReference>
<evidence type="ECO:0000256" key="5">
    <source>
        <dbReference type="ARBA" id="ARBA00023242"/>
    </source>
</evidence>
<evidence type="ECO:0000256" key="3">
    <source>
        <dbReference type="ARBA" id="ARBA00022771"/>
    </source>
</evidence>
<proteinExistence type="predicted"/>
<reference evidence="9" key="2">
    <citation type="submission" date="2013-10" db="EMBL/GenBank/DDBJ databases">
        <authorList>
            <person name="Aslett M."/>
        </authorList>
    </citation>
    <scope>NUCLEOTIDE SEQUENCE [LARGE SCALE GENOMIC DNA]</scope>
    <source>
        <strain evidence="9">Houghton</strain>
    </source>
</reference>
<dbReference type="PROSITE" id="PS00518">
    <property type="entry name" value="ZF_RING_1"/>
    <property type="match status" value="1"/>
</dbReference>
<feature type="region of interest" description="Disordered" evidence="7">
    <location>
        <begin position="225"/>
        <end position="328"/>
    </location>
</feature>
<sequence length="560" mass="60847">MQRSPRPTPRAAWPTAADSSAAAASLPSIDASVPVATDAPRRQKRVRVGGSVQRTPAAPAVAESEDDSEGEQCIAFEGDEGLDVSFPLKAVEKMFRCPLCNGYFRDAVTIKECLHTFCRWCLYDYVEGSETEEVCCPYCERNMQLMTPHRDGAGKDSRHYMPRVTAACVAGAGSVVSVSSNTSGTSAAAAAANAAVLFDRTMQNLVDKLFPHFAQQERLEEEELQRYMQQHQHKQLPPEYLAGGLSSPGALRREALSHRRARLEARAATEEALGPRPIEPPVPPEPQQQQQQQIDVSRSEGATEQRTGVRSSSTTSRSQQQQQQQQLQQSLDEFVDQLLGSPTCFDEQQTTAIALLPDTYQGQLMEARVQYQAPQLSQGSPEGPQIGVGGPQGRQDLLGLPLKLPHIDRPYLRVPSRMSVQLVLRYLASQLQPLLCLGGPSGGHRDSGSSHMTGGAGSERVGEGLLSSDCPVDLETALELTLEGRVLGRSHSIDFVRKARRLNCAGRCLLLQYRYSAQTEARVIAYHLSTVDRSSGTLHQASSPVAAEGTQATGHLLGSL</sequence>
<name>U6LBM9_9EIME</name>
<dbReference type="InterPro" id="IPR001841">
    <property type="entry name" value="Znf_RING"/>
</dbReference>
<feature type="domain" description="RING-type" evidence="8">
    <location>
        <begin position="97"/>
        <end position="140"/>
    </location>
</feature>
<dbReference type="OrthoDB" id="1305878at2759"/>
<comment type="subcellular location">
    <subcellularLocation>
        <location evidence="1">Nucleus</location>
    </subcellularLocation>
</comment>
<keyword evidence="4" id="KW-0862">Zinc</keyword>
<evidence type="ECO:0000256" key="1">
    <source>
        <dbReference type="ARBA" id="ARBA00004123"/>
    </source>
</evidence>
<dbReference type="Pfam" id="PF00097">
    <property type="entry name" value="zf-C3HC4"/>
    <property type="match status" value="1"/>
</dbReference>
<dbReference type="InterPro" id="IPR017907">
    <property type="entry name" value="Znf_RING_CS"/>
</dbReference>
<dbReference type="EMBL" id="HG710441">
    <property type="protein sequence ID" value="CDJ46628.1"/>
    <property type="molecule type" value="Genomic_DNA"/>
</dbReference>
<dbReference type="SMART" id="SM00184">
    <property type="entry name" value="RING"/>
    <property type="match status" value="1"/>
</dbReference>
<evidence type="ECO:0000313" key="10">
    <source>
        <dbReference type="Proteomes" id="UP000030750"/>
    </source>
</evidence>
<dbReference type="GO" id="GO:0008270">
    <property type="term" value="F:zinc ion binding"/>
    <property type="evidence" value="ECO:0007669"/>
    <property type="project" value="UniProtKB-KW"/>
</dbReference>
<dbReference type="PANTHER" id="PTHR45893">
    <property type="entry name" value="POLYCOMB GROUP RING FINGER PROTEIN"/>
    <property type="match status" value="1"/>
</dbReference>
<evidence type="ECO:0000259" key="8">
    <source>
        <dbReference type="PROSITE" id="PS50089"/>
    </source>
</evidence>
<accession>U6LBM9</accession>
<feature type="compositionally biased region" description="Basic and acidic residues" evidence="7">
    <location>
        <begin position="251"/>
        <end position="269"/>
    </location>
</feature>
<feature type="compositionally biased region" description="Pro residues" evidence="7">
    <location>
        <begin position="277"/>
        <end position="286"/>
    </location>
</feature>
<keyword evidence="2" id="KW-0479">Metal-binding</keyword>
<dbReference type="Proteomes" id="UP000030750">
    <property type="component" value="Unassembled WGS sequence"/>
</dbReference>
<organism evidence="9 10">
    <name type="scientific">Eimeria brunetti</name>
    <dbReference type="NCBI Taxonomy" id="51314"/>
    <lineage>
        <taxon>Eukaryota</taxon>
        <taxon>Sar</taxon>
        <taxon>Alveolata</taxon>
        <taxon>Apicomplexa</taxon>
        <taxon>Conoidasida</taxon>
        <taxon>Coccidia</taxon>
        <taxon>Eucoccidiorida</taxon>
        <taxon>Eimeriorina</taxon>
        <taxon>Eimeriidae</taxon>
        <taxon>Eimeria</taxon>
    </lineage>
</organism>
<dbReference type="InterPro" id="IPR013083">
    <property type="entry name" value="Znf_RING/FYVE/PHD"/>
</dbReference>
<evidence type="ECO:0000313" key="9">
    <source>
        <dbReference type="EMBL" id="CDJ46628.1"/>
    </source>
</evidence>